<dbReference type="PROSITE" id="PS50920">
    <property type="entry name" value="SOLCAR"/>
    <property type="match status" value="3"/>
</dbReference>
<dbReference type="FunFam" id="1.50.40.10:FF:000029">
    <property type="entry name" value="Solute carrier family 25 member 28"/>
    <property type="match status" value="1"/>
</dbReference>
<keyword evidence="5" id="KW-1133">Transmembrane helix</keyword>
<keyword evidence="4 8" id="KW-0812">Transmembrane</keyword>
<dbReference type="EMBL" id="KQ085996">
    <property type="protein sequence ID" value="KLO11608.1"/>
    <property type="molecule type" value="Genomic_DNA"/>
</dbReference>
<comment type="subcellular location">
    <subcellularLocation>
        <location evidence="1">Mitochondrion membrane</location>
        <topology evidence="1">Multi-pass membrane protein</topology>
    </subcellularLocation>
</comment>
<feature type="repeat" description="Solcar" evidence="8">
    <location>
        <begin position="202"/>
        <end position="293"/>
    </location>
</feature>
<evidence type="ECO:0000256" key="6">
    <source>
        <dbReference type="ARBA" id="ARBA00023128"/>
    </source>
</evidence>
<dbReference type="GO" id="GO:0048250">
    <property type="term" value="P:iron import into the mitochondrion"/>
    <property type="evidence" value="ECO:0007669"/>
    <property type="project" value="TreeGrafter"/>
</dbReference>
<evidence type="ECO:0000256" key="9">
    <source>
        <dbReference type="RuleBase" id="RU000488"/>
    </source>
</evidence>
<dbReference type="OrthoDB" id="43906at2759"/>
<evidence type="ECO:0000256" key="7">
    <source>
        <dbReference type="ARBA" id="ARBA00023136"/>
    </source>
</evidence>
<comment type="similarity">
    <text evidence="2 9">Belongs to the mitochondrial carrier (TC 2.A.29) family.</text>
</comment>
<dbReference type="Proteomes" id="UP000053477">
    <property type="component" value="Unassembled WGS sequence"/>
</dbReference>
<dbReference type="FunCoup" id="A0A0H2RQ59">
    <property type="interactions" value="191"/>
</dbReference>
<dbReference type="InterPro" id="IPR023395">
    <property type="entry name" value="MCP_dom_sf"/>
</dbReference>
<evidence type="ECO:0000256" key="8">
    <source>
        <dbReference type="PROSITE-ProRule" id="PRU00282"/>
    </source>
</evidence>
<evidence type="ECO:0000256" key="3">
    <source>
        <dbReference type="ARBA" id="ARBA00022448"/>
    </source>
</evidence>
<feature type="repeat" description="Solcar" evidence="8">
    <location>
        <begin position="15"/>
        <end position="103"/>
    </location>
</feature>
<evidence type="ECO:0000256" key="5">
    <source>
        <dbReference type="ARBA" id="ARBA00022989"/>
    </source>
</evidence>
<organism evidence="10 11">
    <name type="scientific">Schizopora paradoxa</name>
    <dbReference type="NCBI Taxonomy" id="27342"/>
    <lineage>
        <taxon>Eukaryota</taxon>
        <taxon>Fungi</taxon>
        <taxon>Dikarya</taxon>
        <taxon>Basidiomycota</taxon>
        <taxon>Agaricomycotina</taxon>
        <taxon>Agaricomycetes</taxon>
        <taxon>Hymenochaetales</taxon>
        <taxon>Schizoporaceae</taxon>
        <taxon>Schizopora</taxon>
    </lineage>
</organism>
<dbReference type="Pfam" id="PF00153">
    <property type="entry name" value="Mito_carr"/>
    <property type="match status" value="3"/>
</dbReference>
<feature type="repeat" description="Solcar" evidence="8">
    <location>
        <begin position="111"/>
        <end position="195"/>
    </location>
</feature>
<proteinExistence type="inferred from homology"/>
<evidence type="ECO:0000313" key="10">
    <source>
        <dbReference type="EMBL" id="KLO11608.1"/>
    </source>
</evidence>
<accession>A0A0H2RQ59</accession>
<dbReference type="InterPro" id="IPR018108">
    <property type="entry name" value="MCP_transmembrane"/>
</dbReference>
<evidence type="ECO:0000313" key="11">
    <source>
        <dbReference type="Proteomes" id="UP000053477"/>
    </source>
</evidence>
<dbReference type="GO" id="GO:0015093">
    <property type="term" value="F:ferrous iron transmembrane transporter activity"/>
    <property type="evidence" value="ECO:0007669"/>
    <property type="project" value="TreeGrafter"/>
</dbReference>
<evidence type="ECO:0000256" key="4">
    <source>
        <dbReference type="ARBA" id="ARBA00022692"/>
    </source>
</evidence>
<sequence>MAEDEIEYEGLSSDAGLAVNMAAGALAGITEHAVMFPVDSIKTRMQVFATNQAAVYSGVGNAFARISSTEGMRALWRGVNSVILGAGPAHAVHFGTYEAVKELTGGNRGGNQFMSTSIAGAAATIASDALMNPFDVVKQRMQLHDSEFRSVFKCASTVYKNEGLAAFYISYPTTLTMTVPFTAAQFSVYEYVKRLLNPTNSYSPVTHMVAGGIAGGVAAGLTTPLDVAKTLLQTKGTSTEKDILSARGMIDALRIIYARDGFKGFWRGLTPRVLTFMPSNALCWLSYEFFKAAIRE</sequence>
<evidence type="ECO:0000256" key="1">
    <source>
        <dbReference type="ARBA" id="ARBA00004225"/>
    </source>
</evidence>
<protein>
    <submittedName>
        <fullName evidence="10">Carrier protein</fullName>
    </submittedName>
</protein>
<dbReference type="GO" id="GO:0031966">
    <property type="term" value="C:mitochondrial membrane"/>
    <property type="evidence" value="ECO:0007669"/>
    <property type="project" value="UniProtKB-SubCell"/>
</dbReference>
<keyword evidence="6" id="KW-0496">Mitochondrion</keyword>
<reference evidence="10 11" key="1">
    <citation type="submission" date="2015-04" db="EMBL/GenBank/DDBJ databases">
        <title>Complete genome sequence of Schizopora paradoxa KUC8140, a cosmopolitan wood degrader in East Asia.</title>
        <authorList>
            <consortium name="DOE Joint Genome Institute"/>
            <person name="Min B."/>
            <person name="Park H."/>
            <person name="Jang Y."/>
            <person name="Kim J.-J."/>
            <person name="Kim K.H."/>
            <person name="Pangilinan J."/>
            <person name="Lipzen A."/>
            <person name="Riley R."/>
            <person name="Grigoriev I.V."/>
            <person name="Spatafora J.W."/>
            <person name="Choi I.-G."/>
        </authorList>
    </citation>
    <scope>NUCLEOTIDE SEQUENCE [LARGE SCALE GENOMIC DNA]</scope>
    <source>
        <strain evidence="10 11">KUC8140</strain>
    </source>
</reference>
<dbReference type="SUPFAM" id="SSF103506">
    <property type="entry name" value="Mitochondrial carrier"/>
    <property type="match status" value="1"/>
</dbReference>
<keyword evidence="3 9" id="KW-0813">Transport</keyword>
<dbReference type="PANTHER" id="PTHR45758:SF4">
    <property type="entry name" value="MITOFERRIN-1"/>
    <property type="match status" value="1"/>
</dbReference>
<gene>
    <name evidence="10" type="ORF">SCHPADRAFT_463123</name>
</gene>
<dbReference type="PANTHER" id="PTHR45758">
    <property type="entry name" value="MITOFERRIN-1-RELATED"/>
    <property type="match status" value="1"/>
</dbReference>
<keyword evidence="11" id="KW-1185">Reference proteome</keyword>
<evidence type="ECO:0000256" key="2">
    <source>
        <dbReference type="ARBA" id="ARBA00006375"/>
    </source>
</evidence>
<name>A0A0H2RQ59_9AGAM</name>
<dbReference type="STRING" id="27342.A0A0H2RQ59"/>
<dbReference type="Gene3D" id="1.50.40.10">
    <property type="entry name" value="Mitochondrial carrier domain"/>
    <property type="match status" value="1"/>
</dbReference>
<dbReference type="InParanoid" id="A0A0H2RQ59"/>
<dbReference type="AlphaFoldDB" id="A0A0H2RQ59"/>
<keyword evidence="7 8" id="KW-0472">Membrane</keyword>